<evidence type="ECO:0000313" key="1">
    <source>
        <dbReference type="EMBL" id="KAB2631007.1"/>
    </source>
</evidence>
<reference evidence="2" key="2">
    <citation type="submission" date="2019-10" db="EMBL/GenBank/DDBJ databases">
        <title>A de novo genome assembly of a pear dwarfing rootstock.</title>
        <authorList>
            <person name="Wang F."/>
            <person name="Wang J."/>
            <person name="Li S."/>
            <person name="Zhang Y."/>
            <person name="Fang M."/>
            <person name="Ma L."/>
            <person name="Zhao Y."/>
            <person name="Jiang S."/>
        </authorList>
    </citation>
    <scope>NUCLEOTIDE SEQUENCE [LARGE SCALE GENOMIC DNA]</scope>
</reference>
<protein>
    <submittedName>
        <fullName evidence="1">Uncharacterized protein</fullName>
    </submittedName>
</protein>
<name>A0A5N5HVX4_9ROSA</name>
<reference evidence="1 2" key="3">
    <citation type="submission" date="2019-11" db="EMBL/GenBank/DDBJ databases">
        <title>A de novo genome assembly of a pear dwarfing rootstock.</title>
        <authorList>
            <person name="Wang F."/>
            <person name="Wang J."/>
            <person name="Li S."/>
            <person name="Zhang Y."/>
            <person name="Fang M."/>
            <person name="Ma L."/>
            <person name="Zhao Y."/>
            <person name="Jiang S."/>
        </authorList>
    </citation>
    <scope>NUCLEOTIDE SEQUENCE [LARGE SCALE GENOMIC DNA]</scope>
    <source>
        <strain evidence="1">S2</strain>
        <tissue evidence="1">Leaf</tissue>
    </source>
</reference>
<comment type="caution">
    <text evidence="1">The sequence shown here is derived from an EMBL/GenBank/DDBJ whole genome shotgun (WGS) entry which is preliminary data.</text>
</comment>
<keyword evidence="2" id="KW-1185">Reference proteome</keyword>
<dbReference type="AlphaFoldDB" id="A0A5N5HVX4"/>
<proteinExistence type="predicted"/>
<organism evidence="1 2">
    <name type="scientific">Pyrus ussuriensis x Pyrus communis</name>
    <dbReference type="NCBI Taxonomy" id="2448454"/>
    <lineage>
        <taxon>Eukaryota</taxon>
        <taxon>Viridiplantae</taxon>
        <taxon>Streptophyta</taxon>
        <taxon>Embryophyta</taxon>
        <taxon>Tracheophyta</taxon>
        <taxon>Spermatophyta</taxon>
        <taxon>Magnoliopsida</taxon>
        <taxon>eudicotyledons</taxon>
        <taxon>Gunneridae</taxon>
        <taxon>Pentapetalae</taxon>
        <taxon>rosids</taxon>
        <taxon>fabids</taxon>
        <taxon>Rosales</taxon>
        <taxon>Rosaceae</taxon>
        <taxon>Amygdaloideae</taxon>
        <taxon>Maleae</taxon>
        <taxon>Pyrus</taxon>
    </lineage>
</organism>
<dbReference type="Proteomes" id="UP000327157">
    <property type="component" value="Chromosome 12"/>
</dbReference>
<evidence type="ECO:0000313" key="2">
    <source>
        <dbReference type="Proteomes" id="UP000327157"/>
    </source>
</evidence>
<gene>
    <name evidence="1" type="ORF">D8674_008526</name>
</gene>
<dbReference type="EMBL" id="SMOL01000143">
    <property type="protein sequence ID" value="KAB2631007.1"/>
    <property type="molecule type" value="Genomic_DNA"/>
</dbReference>
<accession>A0A5N5HVX4</accession>
<reference evidence="1 2" key="1">
    <citation type="submission" date="2019-09" db="EMBL/GenBank/DDBJ databases">
        <authorList>
            <person name="Ou C."/>
        </authorList>
    </citation>
    <scope>NUCLEOTIDE SEQUENCE [LARGE SCALE GENOMIC DNA]</scope>
    <source>
        <strain evidence="1">S2</strain>
        <tissue evidence="1">Leaf</tissue>
    </source>
</reference>
<sequence length="83" mass="9071">MVWRGYQMSLMVAHLDLQLELGRIDSFLGLLGYVASSAVSSTHLAASVPILTFTMDGGVPIISPERHEKWAKDLQSLSGRGKK</sequence>